<organism evidence="2 3">
    <name type="scientific">Lithocarpus litseifolius</name>
    <dbReference type="NCBI Taxonomy" id="425828"/>
    <lineage>
        <taxon>Eukaryota</taxon>
        <taxon>Viridiplantae</taxon>
        <taxon>Streptophyta</taxon>
        <taxon>Embryophyta</taxon>
        <taxon>Tracheophyta</taxon>
        <taxon>Spermatophyta</taxon>
        <taxon>Magnoliopsida</taxon>
        <taxon>eudicotyledons</taxon>
        <taxon>Gunneridae</taxon>
        <taxon>Pentapetalae</taxon>
        <taxon>rosids</taxon>
        <taxon>fabids</taxon>
        <taxon>Fagales</taxon>
        <taxon>Fagaceae</taxon>
        <taxon>Lithocarpus</taxon>
    </lineage>
</organism>
<dbReference type="EMBL" id="JAZDWU010000006">
    <property type="protein sequence ID" value="KAK9999973.1"/>
    <property type="molecule type" value="Genomic_DNA"/>
</dbReference>
<feature type="compositionally biased region" description="Basic and acidic residues" evidence="1">
    <location>
        <begin position="1"/>
        <end position="12"/>
    </location>
</feature>
<feature type="region of interest" description="Disordered" evidence="1">
    <location>
        <begin position="1"/>
        <end position="50"/>
    </location>
</feature>
<evidence type="ECO:0000313" key="3">
    <source>
        <dbReference type="Proteomes" id="UP001459277"/>
    </source>
</evidence>
<name>A0AAW2CQ93_9ROSI</name>
<gene>
    <name evidence="2" type="ORF">SO802_019576</name>
</gene>
<protein>
    <submittedName>
        <fullName evidence="2">Uncharacterized protein</fullName>
    </submittedName>
</protein>
<proteinExistence type="predicted"/>
<sequence length="79" mass="9053">MEEIRALRDGGRSLDITAAKRNPTKKTEPIVTKKQPHNCEEELEEEEEEEGDLILLTMELRICYFHMLHTDGSLVGSIN</sequence>
<evidence type="ECO:0000313" key="2">
    <source>
        <dbReference type="EMBL" id="KAK9999973.1"/>
    </source>
</evidence>
<reference evidence="2 3" key="1">
    <citation type="submission" date="2024-01" db="EMBL/GenBank/DDBJ databases">
        <title>A telomere-to-telomere, gap-free genome of sweet tea (Lithocarpus litseifolius).</title>
        <authorList>
            <person name="Zhou J."/>
        </authorList>
    </citation>
    <scope>NUCLEOTIDE SEQUENCE [LARGE SCALE GENOMIC DNA]</scope>
    <source>
        <strain evidence="2">Zhou-2022a</strain>
        <tissue evidence="2">Leaf</tissue>
    </source>
</reference>
<feature type="compositionally biased region" description="Acidic residues" evidence="1">
    <location>
        <begin position="41"/>
        <end position="50"/>
    </location>
</feature>
<dbReference type="AlphaFoldDB" id="A0AAW2CQ93"/>
<dbReference type="Proteomes" id="UP001459277">
    <property type="component" value="Unassembled WGS sequence"/>
</dbReference>
<evidence type="ECO:0000256" key="1">
    <source>
        <dbReference type="SAM" id="MobiDB-lite"/>
    </source>
</evidence>
<accession>A0AAW2CQ93</accession>
<keyword evidence="3" id="KW-1185">Reference proteome</keyword>
<comment type="caution">
    <text evidence="2">The sequence shown here is derived from an EMBL/GenBank/DDBJ whole genome shotgun (WGS) entry which is preliminary data.</text>
</comment>